<protein>
    <submittedName>
        <fullName evidence="1">Uncharacterized protein</fullName>
    </submittedName>
</protein>
<organism evidence="1">
    <name type="scientific">marine sediment metagenome</name>
    <dbReference type="NCBI Taxonomy" id="412755"/>
    <lineage>
        <taxon>unclassified sequences</taxon>
        <taxon>metagenomes</taxon>
        <taxon>ecological metagenomes</taxon>
    </lineage>
</organism>
<dbReference type="EMBL" id="LAZR01008034">
    <property type="protein sequence ID" value="KKM81342.1"/>
    <property type="molecule type" value="Genomic_DNA"/>
</dbReference>
<gene>
    <name evidence="1" type="ORF">LCGC14_1330890</name>
</gene>
<evidence type="ECO:0000313" key="1">
    <source>
        <dbReference type="EMBL" id="KKM81342.1"/>
    </source>
</evidence>
<reference evidence="1" key="1">
    <citation type="journal article" date="2015" name="Nature">
        <title>Complex archaea that bridge the gap between prokaryotes and eukaryotes.</title>
        <authorList>
            <person name="Spang A."/>
            <person name="Saw J.H."/>
            <person name="Jorgensen S.L."/>
            <person name="Zaremba-Niedzwiedzka K."/>
            <person name="Martijn J."/>
            <person name="Lind A.E."/>
            <person name="van Eijk R."/>
            <person name="Schleper C."/>
            <person name="Guy L."/>
            <person name="Ettema T.J."/>
        </authorList>
    </citation>
    <scope>NUCLEOTIDE SEQUENCE</scope>
</reference>
<comment type="caution">
    <text evidence="1">The sequence shown here is derived from an EMBL/GenBank/DDBJ whole genome shotgun (WGS) entry which is preliminary data.</text>
</comment>
<feature type="non-terminal residue" evidence="1">
    <location>
        <position position="1"/>
    </location>
</feature>
<dbReference type="AlphaFoldDB" id="A0A0F9NJ55"/>
<accession>A0A0F9NJ55</accession>
<name>A0A0F9NJ55_9ZZZZ</name>
<sequence length="28" mass="3022">VSGKLQGRVKAGDKKARGIVEQIVELNK</sequence>
<proteinExistence type="predicted"/>